<gene>
    <name evidence="1" type="ORF">F969_01158</name>
</gene>
<evidence type="ECO:0000313" key="2">
    <source>
        <dbReference type="Proteomes" id="UP000013070"/>
    </source>
</evidence>
<protein>
    <recommendedName>
        <fullName evidence="3">Lipoprotein</fullName>
    </recommendedName>
</protein>
<sequence>MKNIVFLLIFSLIACTPHKEMTKLEFDHELTKLEFEIDKLGETLSSELDGYREYYSYVEDENFQKIRSEREKQIQAQVLAEKKTALTKKQDEYICKRKAMHLEAKDLIEKNPNLWDAKTQEKLDYHSVAAYTLDEYDKCQY</sequence>
<name>N8VIL3_9GAMM</name>
<dbReference type="AlphaFoldDB" id="N8VIL3"/>
<dbReference type="EMBL" id="APPE01000044">
    <property type="protein sequence ID" value="ENU99796.1"/>
    <property type="molecule type" value="Genomic_DNA"/>
</dbReference>
<evidence type="ECO:0008006" key="3">
    <source>
        <dbReference type="Google" id="ProtNLM"/>
    </source>
</evidence>
<accession>N8VIL3</accession>
<dbReference type="RefSeq" id="WP_004781926.1">
    <property type="nucleotide sequence ID" value="NZ_KB849402.1"/>
</dbReference>
<comment type="caution">
    <text evidence="1">The sequence shown here is derived from an EMBL/GenBank/DDBJ whole genome shotgun (WGS) entry which is preliminary data.</text>
</comment>
<keyword evidence="2" id="KW-1185">Reference proteome</keyword>
<proteinExistence type="predicted"/>
<reference evidence="1 2" key="1">
    <citation type="submission" date="2013-02" db="EMBL/GenBank/DDBJ databases">
        <title>The Genome Sequence of Acinetobacter sp. NIPH 899.</title>
        <authorList>
            <consortium name="The Broad Institute Genome Sequencing Platform"/>
            <consortium name="The Broad Institute Genome Sequencing Center for Infectious Disease"/>
            <person name="Cerqueira G."/>
            <person name="Feldgarden M."/>
            <person name="Courvalin P."/>
            <person name="Perichon B."/>
            <person name="Grillot-Courvalin C."/>
            <person name="Clermont D."/>
            <person name="Rocha E."/>
            <person name="Yoon E.-J."/>
            <person name="Nemec A."/>
            <person name="Walker B."/>
            <person name="Young S.K."/>
            <person name="Zeng Q."/>
            <person name="Gargeya S."/>
            <person name="Fitzgerald M."/>
            <person name="Haas B."/>
            <person name="Abouelleil A."/>
            <person name="Alvarado L."/>
            <person name="Arachchi H.M."/>
            <person name="Berlin A.M."/>
            <person name="Chapman S.B."/>
            <person name="Dewar J."/>
            <person name="Goldberg J."/>
            <person name="Griggs A."/>
            <person name="Gujja S."/>
            <person name="Hansen M."/>
            <person name="Howarth C."/>
            <person name="Imamovic A."/>
            <person name="Larimer J."/>
            <person name="McCowan C."/>
            <person name="Murphy C."/>
            <person name="Neiman D."/>
            <person name="Pearson M."/>
            <person name="Priest M."/>
            <person name="Roberts A."/>
            <person name="Saif S."/>
            <person name="Shea T."/>
            <person name="Sisk P."/>
            <person name="Sykes S."/>
            <person name="Wortman J."/>
            <person name="Nusbaum C."/>
            <person name="Birren B."/>
        </authorList>
    </citation>
    <scope>NUCLEOTIDE SEQUENCE [LARGE SCALE GENOMIC DNA]</scope>
    <source>
        <strain evidence="1 2">NIPH 899</strain>
    </source>
</reference>
<evidence type="ECO:0000313" key="1">
    <source>
        <dbReference type="EMBL" id="ENU99796.1"/>
    </source>
</evidence>
<organism evidence="1 2">
    <name type="scientific">Acinetobacter variabilis</name>
    <dbReference type="NCBI Taxonomy" id="70346"/>
    <lineage>
        <taxon>Bacteria</taxon>
        <taxon>Pseudomonadati</taxon>
        <taxon>Pseudomonadota</taxon>
        <taxon>Gammaproteobacteria</taxon>
        <taxon>Moraxellales</taxon>
        <taxon>Moraxellaceae</taxon>
        <taxon>Acinetobacter</taxon>
    </lineage>
</organism>
<dbReference type="Proteomes" id="UP000013070">
    <property type="component" value="Unassembled WGS sequence"/>
</dbReference>
<dbReference type="PROSITE" id="PS51257">
    <property type="entry name" value="PROKAR_LIPOPROTEIN"/>
    <property type="match status" value="1"/>
</dbReference>
<dbReference type="PATRIC" id="fig|1217710.3.peg.1097"/>
<dbReference type="HOGENOM" id="CLU_1821209_0_0_6"/>